<accession>A0A4C1XJE1</accession>
<dbReference type="InterPro" id="IPR050173">
    <property type="entry name" value="ABC_transporter_C-like"/>
</dbReference>
<evidence type="ECO:0000256" key="2">
    <source>
        <dbReference type="ARBA" id="ARBA00022741"/>
    </source>
</evidence>
<dbReference type="Gene3D" id="1.20.1560.10">
    <property type="entry name" value="ABC transporter type 1, transmembrane domain"/>
    <property type="match status" value="1"/>
</dbReference>
<gene>
    <name evidence="6" type="primary">l(2)03659</name>
    <name evidence="6" type="ORF">EVAR_56621_1</name>
</gene>
<name>A0A4C1XJE1_EUMVA</name>
<dbReference type="InterPro" id="IPR036640">
    <property type="entry name" value="ABC1_TM_sf"/>
</dbReference>
<keyword evidence="1" id="KW-0812">Transmembrane</keyword>
<dbReference type="PANTHER" id="PTHR24223">
    <property type="entry name" value="ATP-BINDING CASSETTE SUB-FAMILY C"/>
    <property type="match status" value="1"/>
</dbReference>
<dbReference type="GO" id="GO:0005524">
    <property type="term" value="F:ATP binding"/>
    <property type="evidence" value="ECO:0007669"/>
    <property type="project" value="UniProtKB-KW"/>
</dbReference>
<comment type="caution">
    <text evidence="6">The sequence shown here is derived from an EMBL/GenBank/DDBJ whole genome shotgun (WGS) entry which is preliminary data.</text>
</comment>
<evidence type="ECO:0000256" key="5">
    <source>
        <dbReference type="ARBA" id="ARBA00023136"/>
    </source>
</evidence>
<keyword evidence="5" id="KW-0472">Membrane</keyword>
<dbReference type="OrthoDB" id="6500128at2759"/>
<evidence type="ECO:0000313" key="7">
    <source>
        <dbReference type="Proteomes" id="UP000299102"/>
    </source>
</evidence>
<dbReference type="GO" id="GO:0016020">
    <property type="term" value="C:membrane"/>
    <property type="evidence" value="ECO:0007669"/>
    <property type="project" value="InterPro"/>
</dbReference>
<keyword evidence="3" id="KW-0067">ATP-binding</keyword>
<keyword evidence="2" id="KW-0547">Nucleotide-binding</keyword>
<dbReference type="Proteomes" id="UP000299102">
    <property type="component" value="Unassembled WGS sequence"/>
</dbReference>
<keyword evidence="4" id="KW-1133">Transmembrane helix</keyword>
<reference evidence="6 7" key="1">
    <citation type="journal article" date="2019" name="Commun. Biol.">
        <title>The bagworm genome reveals a unique fibroin gene that provides high tensile strength.</title>
        <authorList>
            <person name="Kono N."/>
            <person name="Nakamura H."/>
            <person name="Ohtoshi R."/>
            <person name="Tomita M."/>
            <person name="Numata K."/>
            <person name="Arakawa K."/>
        </authorList>
    </citation>
    <scope>NUCLEOTIDE SEQUENCE [LARGE SCALE GENOMIC DNA]</scope>
</reference>
<sequence length="168" mass="19421">MACAYAQIREPVRRQRSHRDNARFSTAYLSSRQGVLRGKIASRTDDRVKVMSELVGGVQVIKMYAWEKPFEKLVDKLRSPLHMIASALGHPSSQSDIIHVHNKRNEQTYELIFPNMRSHIYVHETITTHRPSKTVHPSTRLKLDTVVSLNYRVPMAVFPLHHQIRSMV</sequence>
<organism evidence="6 7">
    <name type="scientific">Eumeta variegata</name>
    <name type="common">Bagworm moth</name>
    <name type="synonym">Eumeta japonica</name>
    <dbReference type="NCBI Taxonomy" id="151549"/>
    <lineage>
        <taxon>Eukaryota</taxon>
        <taxon>Metazoa</taxon>
        <taxon>Ecdysozoa</taxon>
        <taxon>Arthropoda</taxon>
        <taxon>Hexapoda</taxon>
        <taxon>Insecta</taxon>
        <taxon>Pterygota</taxon>
        <taxon>Neoptera</taxon>
        <taxon>Endopterygota</taxon>
        <taxon>Lepidoptera</taxon>
        <taxon>Glossata</taxon>
        <taxon>Ditrysia</taxon>
        <taxon>Tineoidea</taxon>
        <taxon>Psychidae</taxon>
        <taxon>Oiketicinae</taxon>
        <taxon>Eumeta</taxon>
    </lineage>
</organism>
<dbReference type="AlphaFoldDB" id="A0A4C1XJE1"/>
<evidence type="ECO:0000256" key="3">
    <source>
        <dbReference type="ARBA" id="ARBA00022840"/>
    </source>
</evidence>
<dbReference type="EMBL" id="BGZK01000864">
    <property type="protein sequence ID" value="GBP63240.1"/>
    <property type="molecule type" value="Genomic_DNA"/>
</dbReference>
<proteinExistence type="predicted"/>
<protein>
    <submittedName>
        <fullName evidence="6">Probable multidrug resistance-associated protein lethal(2)03659</fullName>
    </submittedName>
</protein>
<dbReference type="STRING" id="151549.A0A4C1XJE1"/>
<evidence type="ECO:0000256" key="1">
    <source>
        <dbReference type="ARBA" id="ARBA00022692"/>
    </source>
</evidence>
<evidence type="ECO:0000313" key="6">
    <source>
        <dbReference type="EMBL" id="GBP63240.1"/>
    </source>
</evidence>
<dbReference type="GO" id="GO:0042626">
    <property type="term" value="F:ATPase-coupled transmembrane transporter activity"/>
    <property type="evidence" value="ECO:0007669"/>
    <property type="project" value="TreeGrafter"/>
</dbReference>
<keyword evidence="7" id="KW-1185">Reference proteome</keyword>
<evidence type="ECO:0000256" key="4">
    <source>
        <dbReference type="ARBA" id="ARBA00022989"/>
    </source>
</evidence>